<dbReference type="EMBL" id="MT142530">
    <property type="protein sequence ID" value="QJA84528.1"/>
    <property type="molecule type" value="Genomic_DNA"/>
</dbReference>
<evidence type="ECO:0000313" key="4">
    <source>
        <dbReference type="EMBL" id="QJI02211.1"/>
    </source>
</evidence>
<proteinExistence type="predicted"/>
<organism evidence="1">
    <name type="scientific">viral metagenome</name>
    <dbReference type="NCBI Taxonomy" id="1070528"/>
    <lineage>
        <taxon>unclassified sequences</taxon>
        <taxon>metagenomes</taxon>
        <taxon>organismal metagenomes</taxon>
    </lineage>
</organism>
<protein>
    <submittedName>
        <fullName evidence="1">Uncharacterized protein</fullName>
    </submittedName>
</protein>
<dbReference type="EMBL" id="MT141564">
    <property type="protein sequence ID" value="QJA67016.1"/>
    <property type="molecule type" value="Genomic_DNA"/>
</dbReference>
<accession>A0A6H2A0W6</accession>
<evidence type="ECO:0000313" key="1">
    <source>
        <dbReference type="EMBL" id="QJA53352.1"/>
    </source>
</evidence>
<evidence type="ECO:0000313" key="3">
    <source>
        <dbReference type="EMBL" id="QJA84528.1"/>
    </source>
</evidence>
<evidence type="ECO:0000313" key="2">
    <source>
        <dbReference type="EMBL" id="QJA67016.1"/>
    </source>
</evidence>
<name>A0A6H2A0W6_9ZZZZ</name>
<dbReference type="AlphaFoldDB" id="A0A6H2A0W6"/>
<gene>
    <name evidence="3" type="ORF">MM415A00187_0063</name>
    <name evidence="2" type="ORF">MM415B00313_0064</name>
    <name evidence="1" type="ORF">TM448A03446_0006</name>
    <name evidence="4" type="ORF">TM448B03003_0006</name>
</gene>
<sequence length="67" mass="7611">MIEVELHRESIVGLIVPKSTGFDEDINYRIKCSDCGMTLEHPPNNVRGWCIWCNIINQIGIILGIIE</sequence>
<reference evidence="1" key="1">
    <citation type="submission" date="2020-03" db="EMBL/GenBank/DDBJ databases">
        <title>The deep terrestrial virosphere.</title>
        <authorList>
            <person name="Holmfeldt K."/>
            <person name="Nilsson E."/>
            <person name="Simone D."/>
            <person name="Lopez-Fernandez M."/>
            <person name="Wu X."/>
            <person name="de Brujin I."/>
            <person name="Lundin D."/>
            <person name="Andersson A."/>
            <person name="Bertilsson S."/>
            <person name="Dopson M."/>
        </authorList>
    </citation>
    <scope>NUCLEOTIDE SEQUENCE</scope>
    <source>
        <strain evidence="3">MM415A00187</strain>
        <strain evidence="2">MM415B00313</strain>
        <strain evidence="1">TM448A03446</strain>
        <strain evidence="4">TM448B03003</strain>
    </source>
</reference>
<dbReference type="EMBL" id="MT144983">
    <property type="protein sequence ID" value="QJI02211.1"/>
    <property type="molecule type" value="Genomic_DNA"/>
</dbReference>
<dbReference type="EMBL" id="MT144415">
    <property type="protein sequence ID" value="QJA53352.1"/>
    <property type="molecule type" value="Genomic_DNA"/>
</dbReference>